<evidence type="ECO:0000256" key="7">
    <source>
        <dbReference type="ARBA" id="ARBA00023225"/>
    </source>
</evidence>
<name>D5BV85_NITHN</name>
<dbReference type="EMBL" id="CP001798">
    <property type="protein sequence ID" value="ADE15435.1"/>
    <property type="molecule type" value="Genomic_DNA"/>
</dbReference>
<dbReference type="PANTHER" id="PTHR34982:SF1">
    <property type="entry name" value="FLAGELLAR ASSEMBLY PROTEIN FLIH"/>
    <property type="match status" value="1"/>
</dbReference>
<feature type="domain" description="Flagellar assembly protein FliH/Type III secretion system HrpE" evidence="9">
    <location>
        <begin position="102"/>
        <end position="226"/>
    </location>
</feature>
<keyword evidence="10" id="KW-0966">Cell projection</keyword>
<dbReference type="Pfam" id="PF02108">
    <property type="entry name" value="FliH"/>
    <property type="match status" value="1"/>
</dbReference>
<dbReference type="AlphaFoldDB" id="D5BV85"/>
<sequence length="244" mass="27092">MSTSKILRPGDLTAYERWELPLVDREESEEASPSNQDPGHNEKAAEANLRQPASETQEHAETATPSPLTVEQLEALQKQAYEEGFNVGLTEGRKAAQKELEQKVAPLETLMATLSKPLRELDETVEEELVQLGIAIARQLIRRELKTQPSEVVAAVREGLHYLPSHSRQVRLRLHPDDVGVVRSALSISGEERRWQVVEDPSLSRGGCQLETEHSRIDATVETRLKAAIARALGGEREDDPGSE</sequence>
<keyword evidence="6" id="KW-0653">Protein transport</keyword>
<feature type="compositionally biased region" description="Basic and acidic residues" evidence="8">
    <location>
        <begin position="14"/>
        <end position="25"/>
    </location>
</feature>
<evidence type="ECO:0000256" key="6">
    <source>
        <dbReference type="ARBA" id="ARBA00022927"/>
    </source>
</evidence>
<comment type="function">
    <text evidence="1">Needed for flagellar regrowth and assembly.</text>
</comment>
<reference evidence="11" key="1">
    <citation type="submission" date="2010-04" db="EMBL/GenBank/DDBJ databases">
        <title>Complete genome sequence of Nitrosococcus halophilus Nc4, a salt-adapted, aerobic obligate ammonia-oxidizing sulfur purple bacterium.</title>
        <authorList>
            <consortium name="US DOE Joint Genome Institute"/>
            <person name="Campbell M.A."/>
            <person name="Malfatti S.A."/>
            <person name="Chain P.S.G."/>
            <person name="Heidelberg J.F."/>
            <person name="Ward B.B."/>
            <person name="Klotz M.G."/>
        </authorList>
    </citation>
    <scope>NUCLEOTIDE SEQUENCE [LARGE SCALE GENOMIC DNA]</scope>
    <source>
        <strain evidence="11">Nc4</strain>
    </source>
</reference>
<dbReference type="PANTHER" id="PTHR34982">
    <property type="entry name" value="YOP PROTEINS TRANSLOCATION PROTEIN L"/>
    <property type="match status" value="1"/>
</dbReference>
<comment type="similarity">
    <text evidence="2">Belongs to the FliH family.</text>
</comment>
<dbReference type="eggNOG" id="COG1317">
    <property type="taxonomic scope" value="Bacteria"/>
</dbReference>
<dbReference type="STRING" id="472759.Nhal_2347"/>
<protein>
    <recommendedName>
        <fullName evidence="3">Flagellar assembly protein FliH</fullName>
    </recommendedName>
</protein>
<dbReference type="RefSeq" id="WP_013033297.1">
    <property type="nucleotide sequence ID" value="NC_013960.1"/>
</dbReference>
<accession>D5BV85</accession>
<keyword evidence="10" id="KW-0282">Flagellum</keyword>
<dbReference type="GO" id="GO:0044781">
    <property type="term" value="P:bacterial-type flagellum organization"/>
    <property type="evidence" value="ECO:0007669"/>
    <property type="project" value="UniProtKB-KW"/>
</dbReference>
<evidence type="ECO:0000256" key="8">
    <source>
        <dbReference type="SAM" id="MobiDB-lite"/>
    </source>
</evidence>
<evidence type="ECO:0000256" key="1">
    <source>
        <dbReference type="ARBA" id="ARBA00003041"/>
    </source>
</evidence>
<feature type="region of interest" description="Disordered" evidence="8">
    <location>
        <begin position="1"/>
        <end position="70"/>
    </location>
</feature>
<dbReference type="GO" id="GO:0005829">
    <property type="term" value="C:cytosol"/>
    <property type="evidence" value="ECO:0007669"/>
    <property type="project" value="TreeGrafter"/>
</dbReference>
<dbReference type="InterPro" id="IPR051472">
    <property type="entry name" value="T3SS_Stator/FliH"/>
</dbReference>
<keyword evidence="11" id="KW-1185">Reference proteome</keyword>
<evidence type="ECO:0000313" key="11">
    <source>
        <dbReference type="Proteomes" id="UP000001844"/>
    </source>
</evidence>
<gene>
    <name evidence="10" type="ordered locus">Nhal_2347</name>
</gene>
<dbReference type="InterPro" id="IPR018035">
    <property type="entry name" value="Flagellar_FliH/T3SS_HrpE"/>
</dbReference>
<keyword evidence="7" id="KW-1006">Bacterial flagellum protein export</keyword>
<evidence type="ECO:0000256" key="4">
    <source>
        <dbReference type="ARBA" id="ARBA00022448"/>
    </source>
</evidence>
<evidence type="ECO:0000256" key="5">
    <source>
        <dbReference type="ARBA" id="ARBA00022795"/>
    </source>
</evidence>
<organism evidence="10 11">
    <name type="scientific">Nitrosococcus halophilus (strain Nc4)</name>
    <dbReference type="NCBI Taxonomy" id="472759"/>
    <lineage>
        <taxon>Bacteria</taxon>
        <taxon>Pseudomonadati</taxon>
        <taxon>Pseudomonadota</taxon>
        <taxon>Gammaproteobacteria</taxon>
        <taxon>Chromatiales</taxon>
        <taxon>Chromatiaceae</taxon>
        <taxon>Nitrosococcus</taxon>
    </lineage>
</organism>
<dbReference type="OrthoDB" id="6196089at2"/>
<dbReference type="Proteomes" id="UP000001844">
    <property type="component" value="Chromosome"/>
</dbReference>
<keyword evidence="10" id="KW-0969">Cilium</keyword>
<dbReference type="KEGG" id="nhl:Nhal_2347"/>
<keyword evidence="4" id="KW-0813">Transport</keyword>
<evidence type="ECO:0000256" key="3">
    <source>
        <dbReference type="ARBA" id="ARBA00016507"/>
    </source>
</evidence>
<evidence type="ECO:0000256" key="2">
    <source>
        <dbReference type="ARBA" id="ARBA00006602"/>
    </source>
</evidence>
<dbReference type="GO" id="GO:0015031">
    <property type="term" value="P:protein transport"/>
    <property type="evidence" value="ECO:0007669"/>
    <property type="project" value="UniProtKB-KW"/>
</dbReference>
<keyword evidence="5" id="KW-1005">Bacterial flagellum biogenesis</keyword>
<evidence type="ECO:0000313" key="10">
    <source>
        <dbReference type="EMBL" id="ADE15435.1"/>
    </source>
</evidence>
<proteinExistence type="inferred from homology"/>
<dbReference type="HOGENOM" id="CLU_062625_0_1_6"/>
<evidence type="ECO:0000259" key="9">
    <source>
        <dbReference type="Pfam" id="PF02108"/>
    </source>
</evidence>